<feature type="region of interest" description="Disordered" evidence="1">
    <location>
        <begin position="103"/>
        <end position="142"/>
    </location>
</feature>
<gene>
    <name evidence="2" type="ORF">TTAC_LOCUS3828</name>
</gene>
<feature type="compositionally biased region" description="Low complexity" evidence="1">
    <location>
        <begin position="107"/>
        <end position="127"/>
    </location>
</feature>
<reference evidence="4" key="1">
    <citation type="submission" date="2017-02" db="UniProtKB">
        <authorList>
            <consortium name="WormBaseParasite"/>
        </authorList>
    </citation>
    <scope>IDENTIFICATION</scope>
</reference>
<dbReference type="Proteomes" id="UP000274429">
    <property type="component" value="Unassembled WGS sequence"/>
</dbReference>
<evidence type="ECO:0000313" key="2">
    <source>
        <dbReference type="EMBL" id="VDM23493.1"/>
    </source>
</evidence>
<dbReference type="AlphaFoldDB" id="A0A0R3WSV3"/>
<feature type="region of interest" description="Disordered" evidence="1">
    <location>
        <begin position="13"/>
        <end position="81"/>
    </location>
</feature>
<organism evidence="4">
    <name type="scientific">Hydatigena taeniaeformis</name>
    <name type="common">Feline tapeworm</name>
    <name type="synonym">Taenia taeniaeformis</name>
    <dbReference type="NCBI Taxonomy" id="6205"/>
    <lineage>
        <taxon>Eukaryota</taxon>
        <taxon>Metazoa</taxon>
        <taxon>Spiralia</taxon>
        <taxon>Lophotrochozoa</taxon>
        <taxon>Platyhelminthes</taxon>
        <taxon>Cestoda</taxon>
        <taxon>Eucestoda</taxon>
        <taxon>Cyclophyllidea</taxon>
        <taxon>Taeniidae</taxon>
        <taxon>Hydatigera</taxon>
    </lineage>
</organism>
<evidence type="ECO:0000313" key="3">
    <source>
        <dbReference type="Proteomes" id="UP000274429"/>
    </source>
</evidence>
<dbReference type="STRING" id="6205.A0A0R3WSV3"/>
<sequence length="150" mass="15419">MYQDVGVKYKNIPSLEVVSKASSESSGGSGGGGRRGTAVGRFTVEPATETPRRQPGLRAHHPQQQIPMATPGSHNASISSNYSATSSLPAALKRAFVNMGRSLTGQTSTSTTATSTASNTYSATAATPSNGPEQPSVDAGGMTDVFCLRL</sequence>
<evidence type="ECO:0000256" key="1">
    <source>
        <dbReference type="SAM" id="MobiDB-lite"/>
    </source>
</evidence>
<protein>
    <submittedName>
        <fullName evidence="4">Synapsin_C domain-containing protein</fullName>
    </submittedName>
</protein>
<name>A0A0R3WSV3_HYDTA</name>
<evidence type="ECO:0000313" key="4">
    <source>
        <dbReference type="WBParaSite" id="TTAC_0000384301-mRNA-1"/>
    </source>
</evidence>
<dbReference type="WBParaSite" id="TTAC_0000384301-mRNA-1">
    <property type="protein sequence ID" value="TTAC_0000384301-mRNA-1"/>
    <property type="gene ID" value="TTAC_0000384301"/>
</dbReference>
<proteinExistence type="predicted"/>
<keyword evidence="3" id="KW-1185">Reference proteome</keyword>
<dbReference type="EMBL" id="UYWX01003117">
    <property type="protein sequence ID" value="VDM23493.1"/>
    <property type="molecule type" value="Genomic_DNA"/>
</dbReference>
<reference evidence="2 3" key="2">
    <citation type="submission" date="2018-11" db="EMBL/GenBank/DDBJ databases">
        <authorList>
            <consortium name="Pathogen Informatics"/>
        </authorList>
    </citation>
    <scope>NUCLEOTIDE SEQUENCE [LARGE SCALE GENOMIC DNA]</scope>
</reference>
<accession>A0A0R3WSV3</accession>